<dbReference type="KEGG" id="taer:GT409_15445"/>
<dbReference type="InterPro" id="IPR013830">
    <property type="entry name" value="SGNH_hydro"/>
</dbReference>
<dbReference type="CDD" id="cd00229">
    <property type="entry name" value="SGNH_hydrolase"/>
    <property type="match status" value="1"/>
</dbReference>
<dbReference type="PANTHER" id="PTHR34407">
    <property type="entry name" value="EXPRESSED PROTEIN"/>
    <property type="match status" value="1"/>
</dbReference>
<evidence type="ECO:0000313" key="2">
    <source>
        <dbReference type="EMBL" id="QHI70775.1"/>
    </source>
</evidence>
<dbReference type="Proteomes" id="UP000464954">
    <property type="component" value="Chromosome"/>
</dbReference>
<dbReference type="RefSeq" id="WP_160629947.1">
    <property type="nucleotide sequence ID" value="NZ_CP047593.1"/>
</dbReference>
<gene>
    <name evidence="2" type="ORF">GT409_15445</name>
</gene>
<dbReference type="Pfam" id="PF13472">
    <property type="entry name" value="Lipase_GDSL_2"/>
    <property type="match status" value="1"/>
</dbReference>
<dbReference type="GO" id="GO:0016788">
    <property type="term" value="F:hydrolase activity, acting on ester bonds"/>
    <property type="evidence" value="ECO:0007669"/>
    <property type="project" value="UniProtKB-ARBA"/>
</dbReference>
<organism evidence="2 3">
    <name type="scientific">Tichowtungia aerotolerans</name>
    <dbReference type="NCBI Taxonomy" id="2697043"/>
    <lineage>
        <taxon>Bacteria</taxon>
        <taxon>Pseudomonadati</taxon>
        <taxon>Kiritimatiellota</taxon>
        <taxon>Tichowtungiia</taxon>
        <taxon>Tichowtungiales</taxon>
        <taxon>Tichowtungiaceae</taxon>
        <taxon>Tichowtungia</taxon>
    </lineage>
</organism>
<dbReference type="Gene3D" id="3.40.50.1110">
    <property type="entry name" value="SGNH hydrolase"/>
    <property type="match status" value="1"/>
</dbReference>
<name>A0A6P1MI98_9BACT</name>
<feature type="domain" description="SGNH hydrolase-type esterase" evidence="1">
    <location>
        <begin position="43"/>
        <end position="251"/>
    </location>
</feature>
<evidence type="ECO:0000313" key="3">
    <source>
        <dbReference type="Proteomes" id="UP000464954"/>
    </source>
</evidence>
<sequence>MKPIVFFGFLLFFLSRTWSESVPQYQKFLQKAESGEPVTVVYLGGSITRGATAWPLSGTDAQGKPFDFTSYDREKDSWRTLTFEWLRHRYEQTPGQFRQVNAAIGGTPSLLGAYRLEQDVLSKNPDLVFVEFAVNDAYASFKTRDNPDGSDSILRTCSSIVTRLRNQNPDIAVFMPLSTHRVWADSEHAGWSEALDCGHDQTRLAAEYLHVPYVSIKRAFEKMRPEGADPFYGGTDTSGNYVHPAPEGHRAYAETVEAALTDIFESGLFSFEKKKDVMKPYPVSPQLVLPETLQKFSKGWKTEMLTDVESPILEGHACLVPVADDAMLEYTFDGTSVGLWFDSQSKGTCKVFLDGKVLGTYVSKVKEPGQFRGRFCSLAKDLELSEYTLRLLPSAGSRILLRALTIDRDET</sequence>
<dbReference type="AlphaFoldDB" id="A0A6P1MI98"/>
<accession>A0A6P1MI98</accession>
<keyword evidence="3" id="KW-1185">Reference proteome</keyword>
<proteinExistence type="predicted"/>
<dbReference type="PANTHER" id="PTHR34407:SF1">
    <property type="entry name" value="SGNH HYDROLASE-TYPE ESTERASE DOMAIN-CONTAINING PROTEIN"/>
    <property type="match status" value="1"/>
</dbReference>
<evidence type="ECO:0000259" key="1">
    <source>
        <dbReference type="Pfam" id="PF13472"/>
    </source>
</evidence>
<dbReference type="InterPro" id="IPR036514">
    <property type="entry name" value="SGNH_hydro_sf"/>
</dbReference>
<dbReference type="SUPFAM" id="SSF52266">
    <property type="entry name" value="SGNH hydrolase"/>
    <property type="match status" value="1"/>
</dbReference>
<protein>
    <recommendedName>
        <fullName evidence="1">SGNH hydrolase-type esterase domain-containing protein</fullName>
    </recommendedName>
</protein>
<reference evidence="2 3" key="1">
    <citation type="submission" date="2020-01" db="EMBL/GenBank/DDBJ databases">
        <title>Ponticoccus aerotolerans gen. nov., sp. nov., an anaerobic bacterium and proposal of Ponticoccusceae fam. nov., Ponticoccusles ord. nov. and Ponticoccuse classis nov. in the phylum Kiritimatiellaeota.</title>
        <authorList>
            <person name="Zhou L.Y."/>
            <person name="Du Z.J."/>
        </authorList>
    </citation>
    <scope>NUCLEOTIDE SEQUENCE [LARGE SCALE GENOMIC DNA]</scope>
    <source>
        <strain evidence="2 3">S-5007</strain>
    </source>
</reference>
<dbReference type="EMBL" id="CP047593">
    <property type="protein sequence ID" value="QHI70775.1"/>
    <property type="molecule type" value="Genomic_DNA"/>
</dbReference>